<accession>A0ABV0XYK8</accession>
<feature type="region of interest" description="Disordered" evidence="1">
    <location>
        <begin position="77"/>
        <end position="115"/>
    </location>
</feature>
<organism evidence="2 3">
    <name type="scientific">Ameca splendens</name>
    <dbReference type="NCBI Taxonomy" id="208324"/>
    <lineage>
        <taxon>Eukaryota</taxon>
        <taxon>Metazoa</taxon>
        <taxon>Chordata</taxon>
        <taxon>Craniata</taxon>
        <taxon>Vertebrata</taxon>
        <taxon>Euteleostomi</taxon>
        <taxon>Actinopterygii</taxon>
        <taxon>Neopterygii</taxon>
        <taxon>Teleostei</taxon>
        <taxon>Neoteleostei</taxon>
        <taxon>Acanthomorphata</taxon>
        <taxon>Ovalentaria</taxon>
        <taxon>Atherinomorphae</taxon>
        <taxon>Cyprinodontiformes</taxon>
        <taxon>Goodeidae</taxon>
        <taxon>Ameca</taxon>
    </lineage>
</organism>
<feature type="compositionally biased region" description="Basic and acidic residues" evidence="1">
    <location>
        <begin position="104"/>
        <end position="115"/>
    </location>
</feature>
<comment type="caution">
    <text evidence="2">The sequence shown here is derived from an EMBL/GenBank/DDBJ whole genome shotgun (WGS) entry which is preliminary data.</text>
</comment>
<gene>
    <name evidence="2" type="ORF">AMECASPLE_002966</name>
</gene>
<sequence>MENKHALKSQPILGSFKFEVVIEKNSPFKHASRTVSCTKKRKRTTMRLILLYLSRKHKRRYVVTGRQWRTCTDRESFATTTNGKAEASQGLSPAMSFSPAQMKRSAERWRTRTRPGEKRRMARLYDIYRV</sequence>
<name>A0ABV0XYK8_9TELE</name>
<evidence type="ECO:0000256" key="1">
    <source>
        <dbReference type="SAM" id="MobiDB-lite"/>
    </source>
</evidence>
<dbReference type="EMBL" id="JAHRIP010018923">
    <property type="protein sequence ID" value="MEQ2286489.1"/>
    <property type="molecule type" value="Genomic_DNA"/>
</dbReference>
<dbReference type="Proteomes" id="UP001469553">
    <property type="component" value="Unassembled WGS sequence"/>
</dbReference>
<evidence type="ECO:0000313" key="2">
    <source>
        <dbReference type="EMBL" id="MEQ2286489.1"/>
    </source>
</evidence>
<evidence type="ECO:0000313" key="3">
    <source>
        <dbReference type="Proteomes" id="UP001469553"/>
    </source>
</evidence>
<proteinExistence type="predicted"/>
<keyword evidence="3" id="KW-1185">Reference proteome</keyword>
<reference evidence="2 3" key="1">
    <citation type="submission" date="2021-06" db="EMBL/GenBank/DDBJ databases">
        <authorList>
            <person name="Palmer J.M."/>
        </authorList>
    </citation>
    <scope>NUCLEOTIDE SEQUENCE [LARGE SCALE GENOMIC DNA]</scope>
    <source>
        <strain evidence="2 3">AS_MEX2019</strain>
        <tissue evidence="2">Muscle</tissue>
    </source>
</reference>
<protein>
    <submittedName>
        <fullName evidence="2">Uncharacterized protein</fullName>
    </submittedName>
</protein>